<name>A0A939LZ91_9MICO</name>
<dbReference type="AlphaFoldDB" id="A0A939LZ91"/>
<organism evidence="1 2">
    <name type="scientific">Leucobacter ruminantium</name>
    <dbReference type="NCBI Taxonomy" id="1289170"/>
    <lineage>
        <taxon>Bacteria</taxon>
        <taxon>Bacillati</taxon>
        <taxon>Actinomycetota</taxon>
        <taxon>Actinomycetes</taxon>
        <taxon>Micrococcales</taxon>
        <taxon>Microbacteriaceae</taxon>
        <taxon>Leucobacter</taxon>
    </lineage>
</organism>
<reference evidence="1" key="1">
    <citation type="submission" date="2021-03" db="EMBL/GenBank/DDBJ databases">
        <title>Leucobacter chromiisoli sp. nov., isolated from chromium-containing soil of chemical plant.</title>
        <authorList>
            <person name="Xu Z."/>
        </authorList>
    </citation>
    <scope>NUCLEOTIDE SEQUENCE</scope>
    <source>
        <strain evidence="1">A2</strain>
    </source>
</reference>
<evidence type="ECO:0000313" key="1">
    <source>
        <dbReference type="EMBL" id="MBO1805833.1"/>
    </source>
</evidence>
<sequence>MTTFKPFPRNADDIDAANVGLALSGLVVREASGQPRVGMMSPGPAATAVPASWKVEVGPFIYAHQVAGALQLSGVSAAEQLDILPATGNIPAGQARLDLVCWDPIAAELSVVRGTPAASPVEPPVGTLAKVLKVRVNAGDGMVLPDRVTKEYQFADRVQGKITTVAAGVTVSAQTRIERDPSGMVDVYVELISPAAMGTNLWIATMPLGFRPAATTEFVGGASQGGAAGPVFGEVRANGGIYVWNPPAGNRKLSFHTRYLAVL</sequence>
<comment type="caution">
    <text evidence="1">The sequence shown here is derived from an EMBL/GenBank/DDBJ whole genome shotgun (WGS) entry which is preliminary data.</text>
</comment>
<dbReference type="RefSeq" id="WP_208046303.1">
    <property type="nucleotide sequence ID" value="NZ_JAGDYL010000019.1"/>
</dbReference>
<proteinExistence type="predicted"/>
<protein>
    <submittedName>
        <fullName evidence="1">Uncharacterized protein</fullName>
    </submittedName>
</protein>
<dbReference type="Proteomes" id="UP000664398">
    <property type="component" value="Unassembled WGS sequence"/>
</dbReference>
<gene>
    <name evidence="1" type="ORF">J4H91_10985</name>
</gene>
<evidence type="ECO:0000313" key="2">
    <source>
        <dbReference type="Proteomes" id="UP000664398"/>
    </source>
</evidence>
<keyword evidence="2" id="KW-1185">Reference proteome</keyword>
<accession>A0A939LZ91</accession>
<dbReference type="EMBL" id="JAGDYL010000019">
    <property type="protein sequence ID" value="MBO1805833.1"/>
    <property type="molecule type" value="Genomic_DNA"/>
</dbReference>